<dbReference type="CDD" id="cd00038">
    <property type="entry name" value="CAP_ED"/>
    <property type="match status" value="4"/>
</dbReference>
<feature type="transmembrane region" description="Helical" evidence="8">
    <location>
        <begin position="1118"/>
        <end position="1135"/>
    </location>
</feature>
<keyword evidence="7" id="KW-1071">Ligand-gated ion channel</keyword>
<feature type="transmembrane region" description="Helical" evidence="8">
    <location>
        <begin position="1147"/>
        <end position="1166"/>
    </location>
</feature>
<sequence length="2078" mass="241001">MMMRSYSDHSICTIGNATVGTAATSGVSHLNIIPPGRHDKQHGKFLWEGRMRRYTMALMLTPWNMWFQSFLIMTIVYKFIVHLLIGYYMEESFFMVDLTLVMAEFVFFTDVLVHVLHTFWPLVRHHIRVLRRNYFCLAFDVITLVPLSLTFKEKNDWQSLVLVGRWMGISRIYRLFVFFNSINATIRNSRKTLYIIEHVVFGMLILHASSCLWYASHRYRTLRKPWYNLGYPPHVNSWKLKFDDYMSCWYFCACRFANVIFGDIFPLSDQEKWLTALLMLIGYVFIRYQFIGVLTWELVLENSRRSIFIDRYHHMITYLKFRGAPAWLLEQAAKYKQQLWQMKDGILSSNQLQKLPLPLQMELIFDVNVGHFHNSLLFRETDEAFMRQISLLMKHELYLAGQHIWSQGVVKNGMICIKRGVVEMLSDEDDESPMIAFREGTVLGELSLFYSIPSKVTVKAATYVELQVLRRTDFMRVISEHPFMLQHIRNKIGTRLETNRRRQEAITQYDKDDSRLIRTRYRPMKVLKDNLAGIEEDDPTFVDDSHMYYKDENNVRQPKFTAEYLELYHLATNVTTIDAPRVCLRASFPWILEPNTDFTHMFDVCHFVMVLYLCFMSPHYAIQNEQSDLEIIFTTIVTAGLLLNIYIQLTTAIVEKNIRKETMKEIAEVKMASVGFYMDILSVFPVYIFTDTLDPHGESIAGQVVKLLPVLQVWHIWDYFDKWKLSFNSNAKLLCLMKYLILVVISCYWSGCFLYLFACPRKLCHENSWMTQLIYWETKVFMTNDAKHEKPLTSSFSFGTSVFTGTGTSDMGPGAADLFVVVLIFVTGSYISCLYTAKICSWFLLDTQRRLKFKESMRELFYFLSVNHVSGKIKARVKKFFSVQWYYNNAVSTEEIFKDMSSNIQQEVLAIEMVETLLHCPIFQNCNRDFLQTVAANSRTIVLPDNEIVQHGGDIGRDMYIIQKGHCNLLDHQGKTDKCIGPGEHFGVVEMLFGLPKVYTVLTSTNCILLHVEYTTLVQCWGTFPDISHPIITALEDSELQKMAKYYEDAKPLSGRLDQKINRIAQEIKESFVVLTGHERPQYIKTFDRLGVMRFIRYLFVPGCITPHGIFLKIWCGLRFVLSLYYIMIIPYSISTQQYKFTGRYPWTDILLYIDLVIMAYVAYYNEKSLLVTHPMMCVSQYLRKTFWIDAISVFPFEQMLRIVNENADMDFYRMNRILLVSRVMGAFSFWESNIMQVNPVSVLLKYLPMTVTVVNFATAIIFIHSCKPYLPKNTYNVLVNCTRALTVSSSKFDTQLSAATEYATTFYWVFEIFVGCGCTPVGVSNSVDIWLNMALKVTGFLYFAFMFGHVAASRSAETHALLEHNERTRDLANFLYQENVDPMLTAKTLKYFEYVWKRTNGSNPQEICRCLNTALMEDTLVFMYERALREVPLFGKVERSFIRVITQHLHEMYFLKGETVIQCRDVQPYIYIIYRGKVDVLTSYNEMITCMGPGGMFGNFTGQPISCSAVAIYASRSLDLLVIPSQSFFNLVKYYPKIQEPLNKAFEVSKDYILPITMDITDDTSSEDSDIDLMSLESGLDTRSQDSRMDQSSSHLNARMSQSNVSQAKSTASVMTYHSYASVTNLVRPGSWLFQGFGYMTCLAATLNYVVTLYELVTMNDCYVIFWIQSFFDVYFYVKCGLMMHQGYVNKHGELVINAAKCRRRYFKHKLWVWSDVLVNFPLEILGYFFEDQVAAMHYLRSNRMFRLKYLVEFYRKTSAELTNNLTTLQVAMTVIVVVLLIHSFTCVWLLALIATSPVSLLRTLKMHLIDEETPQRNWDFVTSFYVVVSQLTMTGGDEFVIDSLLPMVIMAFCLVCGKMLAATVVATAIQMAYSSKYALTRYEMASAELIDMLKNQGLSNYQLKKFWQYTKQLWVTERGRQLPILIEQTPYVRRCDLMSAMFGHHLRNCYIFAETGEQFLRQLAAVLNYTVFFPGNYIVVAGDCNASMYWVVSGVVSVVSVRPDLTETTHELLGPGDVFGILQGMNKGVPHCFSYRAETKVSILTLNLDMWVNVLQFFPEAQKTIFERSEVLFAQI</sequence>
<evidence type="ECO:0000256" key="3">
    <source>
        <dbReference type="ARBA" id="ARBA00022692"/>
    </source>
</evidence>
<dbReference type="Gene3D" id="2.60.120.10">
    <property type="entry name" value="Jelly Rolls"/>
    <property type="match status" value="4"/>
</dbReference>
<feature type="domain" description="Cyclic nucleotide-binding" evidence="9">
    <location>
        <begin position="1434"/>
        <end position="1533"/>
    </location>
</feature>
<dbReference type="InterPro" id="IPR000595">
    <property type="entry name" value="cNMP-bd_dom"/>
</dbReference>
<evidence type="ECO:0000256" key="5">
    <source>
        <dbReference type="ARBA" id="ARBA00023065"/>
    </source>
</evidence>
<keyword evidence="7" id="KW-0407">Ion channel</keyword>
<keyword evidence="3 8" id="KW-0812">Transmembrane</keyword>
<evidence type="ECO:0000256" key="8">
    <source>
        <dbReference type="SAM" id="Phobius"/>
    </source>
</evidence>
<dbReference type="InterPro" id="IPR050866">
    <property type="entry name" value="CNG_cation_channel"/>
</dbReference>
<reference evidence="10 11" key="1">
    <citation type="submission" date="2024-06" db="EMBL/GenBank/DDBJ databases">
        <title>A chromosome-level genome assembly of beet webworm, Loxostege sticticalis.</title>
        <authorList>
            <person name="Zhang Y."/>
        </authorList>
    </citation>
    <scope>NUCLEOTIDE SEQUENCE [LARGE SCALE GENOMIC DNA]</scope>
    <source>
        <strain evidence="10">AQ026</strain>
        <tissue evidence="10">Whole body</tissue>
    </source>
</reference>
<keyword evidence="11" id="KW-1185">Reference proteome</keyword>
<feature type="transmembrane region" description="Helical" evidence="8">
    <location>
        <begin position="1330"/>
        <end position="1353"/>
    </location>
</feature>
<feature type="transmembrane region" description="Helical" evidence="8">
    <location>
        <begin position="818"/>
        <end position="845"/>
    </location>
</feature>
<comment type="subcellular location">
    <subcellularLocation>
        <location evidence="1">Membrane</location>
        <topology evidence="1">Multi-pass membrane protein</topology>
    </subcellularLocation>
</comment>
<feature type="transmembrane region" description="Helical" evidence="8">
    <location>
        <begin position="1664"/>
        <end position="1683"/>
    </location>
</feature>
<feature type="transmembrane region" description="Helical" evidence="8">
    <location>
        <begin position="194"/>
        <end position="215"/>
    </location>
</feature>
<dbReference type="Pfam" id="PF00027">
    <property type="entry name" value="cNMP_binding"/>
    <property type="match status" value="4"/>
</dbReference>
<evidence type="ECO:0000256" key="4">
    <source>
        <dbReference type="ARBA" id="ARBA00022989"/>
    </source>
</evidence>
<evidence type="ECO:0000259" key="9">
    <source>
        <dbReference type="PROSITE" id="PS50042"/>
    </source>
</evidence>
<feature type="transmembrane region" description="Helical" evidence="8">
    <location>
        <begin position="629"/>
        <end position="649"/>
    </location>
</feature>
<evidence type="ECO:0000313" key="11">
    <source>
        <dbReference type="Proteomes" id="UP001549920"/>
    </source>
</evidence>
<dbReference type="SUPFAM" id="SSF81324">
    <property type="entry name" value="Voltage-gated potassium channels"/>
    <property type="match status" value="3"/>
</dbReference>
<evidence type="ECO:0000256" key="1">
    <source>
        <dbReference type="ARBA" id="ARBA00004141"/>
    </source>
</evidence>
<evidence type="ECO:0000256" key="6">
    <source>
        <dbReference type="ARBA" id="ARBA00023136"/>
    </source>
</evidence>
<feature type="domain" description="Cyclic nucleotide-binding" evidence="9">
    <location>
        <begin position="922"/>
        <end position="1038"/>
    </location>
</feature>
<evidence type="ECO:0000313" key="10">
    <source>
        <dbReference type="EMBL" id="KAL0892917.1"/>
    </source>
</evidence>
<feature type="transmembrane region" description="Helical" evidence="8">
    <location>
        <begin position="1243"/>
        <end position="1264"/>
    </location>
</feature>
<comment type="caution">
    <text evidence="10">The sequence shown here is derived from an EMBL/GenBank/DDBJ whole genome shotgun (WGS) entry which is preliminary data.</text>
</comment>
<dbReference type="Proteomes" id="UP001549920">
    <property type="component" value="Unassembled WGS sequence"/>
</dbReference>
<dbReference type="Gene3D" id="1.10.287.70">
    <property type="match status" value="4"/>
</dbReference>
<feature type="transmembrane region" description="Helical" evidence="8">
    <location>
        <begin position="134"/>
        <end position="151"/>
    </location>
</feature>
<feature type="transmembrane region" description="Helical" evidence="8">
    <location>
        <begin position="66"/>
        <end position="88"/>
    </location>
</feature>
<feature type="transmembrane region" description="Helical" evidence="8">
    <location>
        <begin position="273"/>
        <end position="296"/>
    </location>
</feature>
<dbReference type="Pfam" id="PF00520">
    <property type="entry name" value="Ion_trans"/>
    <property type="match status" value="1"/>
</dbReference>
<dbReference type="InterPro" id="IPR018490">
    <property type="entry name" value="cNMP-bd_dom_sf"/>
</dbReference>
<protein>
    <recommendedName>
        <fullName evidence="9">Cyclic nucleotide-binding domain-containing protein</fullName>
    </recommendedName>
</protein>
<dbReference type="PANTHER" id="PTHR45638:SF11">
    <property type="entry name" value="CYCLIC NUCLEOTIDE-GATED CATION CHANNEL SUBUNIT A"/>
    <property type="match status" value="1"/>
</dbReference>
<keyword evidence="5" id="KW-0406">Ion transport</keyword>
<organism evidence="10 11">
    <name type="scientific">Loxostege sticticalis</name>
    <name type="common">Beet webworm moth</name>
    <dbReference type="NCBI Taxonomy" id="481309"/>
    <lineage>
        <taxon>Eukaryota</taxon>
        <taxon>Metazoa</taxon>
        <taxon>Ecdysozoa</taxon>
        <taxon>Arthropoda</taxon>
        <taxon>Hexapoda</taxon>
        <taxon>Insecta</taxon>
        <taxon>Pterygota</taxon>
        <taxon>Neoptera</taxon>
        <taxon>Endopterygota</taxon>
        <taxon>Lepidoptera</taxon>
        <taxon>Glossata</taxon>
        <taxon>Ditrysia</taxon>
        <taxon>Pyraloidea</taxon>
        <taxon>Crambidae</taxon>
        <taxon>Pyraustinae</taxon>
        <taxon>Loxostege</taxon>
    </lineage>
</organism>
<gene>
    <name evidence="10" type="ORF">ABMA27_014595</name>
</gene>
<feature type="domain" description="Cyclic nucleotide-binding" evidence="9">
    <location>
        <begin position="1953"/>
        <end position="2069"/>
    </location>
</feature>
<dbReference type="Gene3D" id="1.10.287.630">
    <property type="entry name" value="Helix hairpin bin"/>
    <property type="match status" value="2"/>
</dbReference>
<dbReference type="SMART" id="SM00100">
    <property type="entry name" value="cNMP"/>
    <property type="match status" value="4"/>
</dbReference>
<accession>A0ABR3I9G2</accession>
<evidence type="ECO:0000256" key="2">
    <source>
        <dbReference type="ARBA" id="ARBA00022448"/>
    </source>
</evidence>
<keyword evidence="4 8" id="KW-1133">Transmembrane helix</keyword>
<evidence type="ECO:0000256" key="7">
    <source>
        <dbReference type="ARBA" id="ARBA00023286"/>
    </source>
</evidence>
<keyword evidence="6 8" id="KW-0472">Membrane</keyword>
<keyword evidence="2" id="KW-0813">Transport</keyword>
<dbReference type="EMBL" id="JBEUOH010000006">
    <property type="protein sequence ID" value="KAL0892917.1"/>
    <property type="molecule type" value="Genomic_DNA"/>
</dbReference>
<feature type="transmembrane region" description="Helical" evidence="8">
    <location>
        <begin position="604"/>
        <end position="623"/>
    </location>
</feature>
<feature type="transmembrane region" description="Helical" evidence="8">
    <location>
        <begin position="1633"/>
        <end position="1652"/>
    </location>
</feature>
<feature type="transmembrane region" description="Helical" evidence="8">
    <location>
        <begin position="1772"/>
        <end position="1797"/>
    </location>
</feature>
<dbReference type="SUPFAM" id="SSF51206">
    <property type="entry name" value="cAMP-binding domain-like"/>
    <property type="match status" value="4"/>
</dbReference>
<dbReference type="InterPro" id="IPR014710">
    <property type="entry name" value="RmlC-like_jellyroll"/>
</dbReference>
<feature type="transmembrane region" description="Helical" evidence="8">
    <location>
        <begin position="739"/>
        <end position="758"/>
    </location>
</feature>
<feature type="transmembrane region" description="Helical" evidence="8">
    <location>
        <begin position="100"/>
        <end position="122"/>
    </location>
</feature>
<proteinExistence type="predicted"/>
<dbReference type="PROSITE" id="PS50042">
    <property type="entry name" value="CNMP_BINDING_3"/>
    <property type="match status" value="4"/>
</dbReference>
<feature type="transmembrane region" description="Helical" evidence="8">
    <location>
        <begin position="1847"/>
        <end position="1871"/>
    </location>
</feature>
<dbReference type="PANTHER" id="PTHR45638">
    <property type="entry name" value="CYCLIC NUCLEOTIDE-GATED CATION CHANNEL SUBUNIT A"/>
    <property type="match status" value="1"/>
</dbReference>
<dbReference type="InterPro" id="IPR005821">
    <property type="entry name" value="Ion_trans_dom"/>
</dbReference>
<name>A0ABR3I9G2_LOXSC</name>
<feature type="domain" description="Cyclic nucleotide-binding" evidence="9">
    <location>
        <begin position="377"/>
        <end position="495"/>
    </location>
</feature>